<reference evidence="1 2" key="1">
    <citation type="submission" date="2012-05" db="EMBL/GenBank/DDBJ databases">
        <authorList>
            <person name="Weinstock G."/>
            <person name="Sodergren E."/>
            <person name="Lobos E.A."/>
            <person name="Fulton L."/>
            <person name="Fulton R."/>
            <person name="Courtney L."/>
            <person name="Fronick C."/>
            <person name="O'Laughlin M."/>
            <person name="Godfrey J."/>
            <person name="Wilson R.M."/>
            <person name="Miner T."/>
            <person name="Farmer C."/>
            <person name="Delehaunty K."/>
            <person name="Cordes M."/>
            <person name="Minx P."/>
            <person name="Tomlinson C."/>
            <person name="Chen J."/>
            <person name="Wollam A."/>
            <person name="Pepin K.H."/>
            <person name="Bhonagiri V."/>
            <person name="Zhang X."/>
            <person name="Suruliraj S."/>
            <person name="Warren W."/>
            <person name="Mitreva M."/>
            <person name="Mardis E.R."/>
            <person name="Wilson R.K."/>
        </authorList>
    </citation>
    <scope>NUCLEOTIDE SEQUENCE [LARGE SCALE GENOMIC DNA]</scope>
    <source>
        <strain evidence="1 2">F0235</strain>
    </source>
</reference>
<keyword evidence="2" id="KW-1185">Reference proteome</keyword>
<dbReference type="PATRIC" id="fig|1035195.3.peg.1137"/>
<comment type="caution">
    <text evidence="1">The sequence shown here is derived from an EMBL/GenBank/DDBJ whole genome shotgun (WGS) entry which is preliminary data.</text>
</comment>
<sequence>MSEQVTSVTFDDVVNVMGEFGITLTLADDEPIGSANLNGYNVTFALVNNTAVIVRADKTTEEKVADGNPTFFLACNHFNAYVHSTKAAAVNRTEMVIIRTECEFIVAAGLTHEQLKTYLKSSVDNVLAAQENVAQLAASLQGNGNTESEAKDTDN</sequence>
<dbReference type="HOGENOM" id="CLU_136079_0_0_11"/>
<protein>
    <recommendedName>
        <fullName evidence="3">Bacterial sensory transduction regulator</fullName>
    </recommendedName>
</protein>
<dbReference type="GeneID" id="84897062"/>
<name>L1MFM5_9CORY</name>
<accession>L1MFM5</accession>
<dbReference type="AlphaFoldDB" id="L1MFM5"/>
<dbReference type="RefSeq" id="WP_006063502.1">
    <property type="nucleotide sequence ID" value="NZ_KB290831.1"/>
</dbReference>
<dbReference type="Proteomes" id="UP000010445">
    <property type="component" value="Unassembled WGS sequence"/>
</dbReference>
<dbReference type="EMBL" id="AMEM01000018">
    <property type="protein sequence ID" value="EKX90058.1"/>
    <property type="molecule type" value="Genomic_DNA"/>
</dbReference>
<dbReference type="STRING" id="1035195.HMPREF9997_01266"/>
<proteinExistence type="predicted"/>
<organism evidence="1 2">
    <name type="scientific">Corynebacterium durum F0235</name>
    <dbReference type="NCBI Taxonomy" id="1035195"/>
    <lineage>
        <taxon>Bacteria</taxon>
        <taxon>Bacillati</taxon>
        <taxon>Actinomycetota</taxon>
        <taxon>Actinomycetes</taxon>
        <taxon>Mycobacteriales</taxon>
        <taxon>Corynebacteriaceae</taxon>
        <taxon>Corynebacterium</taxon>
    </lineage>
</organism>
<dbReference type="OrthoDB" id="4423019at2"/>
<gene>
    <name evidence="1" type="ORF">HMPREF9997_01266</name>
</gene>
<evidence type="ECO:0000313" key="2">
    <source>
        <dbReference type="Proteomes" id="UP000010445"/>
    </source>
</evidence>
<evidence type="ECO:0000313" key="1">
    <source>
        <dbReference type="EMBL" id="EKX90058.1"/>
    </source>
</evidence>
<evidence type="ECO:0008006" key="3">
    <source>
        <dbReference type="Google" id="ProtNLM"/>
    </source>
</evidence>